<dbReference type="Pfam" id="PF00149">
    <property type="entry name" value="Metallophos"/>
    <property type="match status" value="1"/>
</dbReference>
<feature type="domain" description="Calcineurin-like phosphoesterase" evidence="1">
    <location>
        <begin position="30"/>
        <end position="118"/>
    </location>
</feature>
<reference evidence="2 3" key="1">
    <citation type="journal article" date="2022" name="ISME Commun">
        <title>Vulcanimicrobium alpinus gen. nov. sp. nov., the first cultivated representative of the candidate phylum 'Eremiobacterota', is a metabolically versatile aerobic anoxygenic phototroph.</title>
        <authorList>
            <person name="Yabe S."/>
            <person name="Muto K."/>
            <person name="Abe K."/>
            <person name="Yokota A."/>
            <person name="Staudigel H."/>
            <person name="Tebo B.M."/>
        </authorList>
    </citation>
    <scope>NUCLEOTIDE SEQUENCE [LARGE SCALE GENOMIC DNA]</scope>
    <source>
        <strain evidence="2 3">WC8-2</strain>
    </source>
</reference>
<dbReference type="PANTHER" id="PTHR39323">
    <property type="entry name" value="BLR1149 PROTEIN"/>
    <property type="match status" value="1"/>
</dbReference>
<dbReference type="InterPro" id="IPR004843">
    <property type="entry name" value="Calcineurin-like_PHP"/>
</dbReference>
<dbReference type="GO" id="GO:0016787">
    <property type="term" value="F:hydrolase activity"/>
    <property type="evidence" value="ECO:0007669"/>
    <property type="project" value="InterPro"/>
</dbReference>
<evidence type="ECO:0000259" key="1">
    <source>
        <dbReference type="Pfam" id="PF00149"/>
    </source>
</evidence>
<keyword evidence="3" id="KW-1185">Reference proteome</keyword>
<organism evidence="2 3">
    <name type="scientific">Vulcanimicrobium alpinum</name>
    <dbReference type="NCBI Taxonomy" id="3016050"/>
    <lineage>
        <taxon>Bacteria</taxon>
        <taxon>Bacillati</taxon>
        <taxon>Vulcanimicrobiota</taxon>
        <taxon>Vulcanimicrobiia</taxon>
        <taxon>Vulcanimicrobiales</taxon>
        <taxon>Vulcanimicrobiaceae</taxon>
        <taxon>Vulcanimicrobium</taxon>
    </lineage>
</organism>
<dbReference type="AlphaFoldDB" id="A0AAN2CA32"/>
<dbReference type="Gene3D" id="3.60.21.10">
    <property type="match status" value="1"/>
</dbReference>
<evidence type="ECO:0000313" key="3">
    <source>
        <dbReference type="Proteomes" id="UP001317532"/>
    </source>
</evidence>
<sequence length="255" mass="26416">MRPAAAAETFALADGVLALPGGFALLATSRVLICADAHLGYEDVMGGGSALPLWSTDEIVAAIAIAVQRHDAREIVFLGDAIHGAGMSPGAARHVAAALATLRGFARVTVIAGNHEGRTRGVAILGATVERCERDGWTLLHGDRPDAGARRTMIGHLHPSLQLGGGSTAPAFLGSASLVVVPALTPYSPGLDVTGDACLAALAPWNLGRRDLHVVAAGADRVFPFGTLSALRGALYGTHLARRGGIRRRRLRPDR</sequence>
<dbReference type="SUPFAM" id="SSF56300">
    <property type="entry name" value="Metallo-dependent phosphatases"/>
    <property type="match status" value="1"/>
</dbReference>
<accession>A0AAN2CA32</accession>
<proteinExistence type="predicted"/>
<dbReference type="PANTHER" id="PTHR39323:SF1">
    <property type="entry name" value="BLR1149 PROTEIN"/>
    <property type="match status" value="1"/>
</dbReference>
<gene>
    <name evidence="2" type="ORF">WPS_24910</name>
</gene>
<evidence type="ECO:0000313" key="2">
    <source>
        <dbReference type="EMBL" id="BDE07215.1"/>
    </source>
</evidence>
<dbReference type="Proteomes" id="UP001317532">
    <property type="component" value="Chromosome"/>
</dbReference>
<name>A0AAN2CA32_UNVUL</name>
<dbReference type="EMBL" id="AP025523">
    <property type="protein sequence ID" value="BDE07215.1"/>
    <property type="molecule type" value="Genomic_DNA"/>
</dbReference>
<protein>
    <recommendedName>
        <fullName evidence="1">Calcineurin-like phosphoesterase domain-containing protein</fullName>
    </recommendedName>
</protein>
<dbReference type="KEGG" id="vab:WPS_24910"/>
<dbReference type="InterPro" id="IPR029052">
    <property type="entry name" value="Metallo-depent_PP-like"/>
</dbReference>